<dbReference type="STRING" id="267850.ADINL_0975"/>
<dbReference type="EMBL" id="JMSZ01000016">
    <property type="protein sequence ID" value="KDE40383.1"/>
    <property type="molecule type" value="Genomic_DNA"/>
</dbReference>
<dbReference type="GO" id="GO:0006808">
    <property type="term" value="P:regulation of nitrogen utilization"/>
    <property type="evidence" value="ECO:0007669"/>
    <property type="project" value="InterPro"/>
</dbReference>
<dbReference type="InterPro" id="IPR015867">
    <property type="entry name" value="N-reg_PII/ATP_PRibTrfase_C"/>
</dbReference>
<keyword evidence="2" id="KW-1185">Reference proteome</keyword>
<evidence type="ECO:0000313" key="2">
    <source>
        <dbReference type="Proteomes" id="UP000027318"/>
    </source>
</evidence>
<gene>
    <name evidence="1" type="ORF">ADINL_0975</name>
</gene>
<dbReference type="PROSITE" id="PS51343">
    <property type="entry name" value="PII_GLNB_DOM"/>
    <property type="match status" value="1"/>
</dbReference>
<dbReference type="RefSeq" id="WP_036544475.1">
    <property type="nucleotide sequence ID" value="NZ_JBKBNO010000001.1"/>
</dbReference>
<evidence type="ECO:0000313" key="1">
    <source>
        <dbReference type="EMBL" id="KDE40383.1"/>
    </source>
</evidence>
<accession>A0A063Y257</accession>
<dbReference type="AlphaFoldDB" id="A0A063Y257"/>
<comment type="caution">
    <text evidence="1">The sequence shown here is derived from an EMBL/GenBank/DDBJ whole genome shotgun (WGS) entry which is preliminary data.</text>
</comment>
<dbReference type="Gene3D" id="3.30.70.120">
    <property type="match status" value="1"/>
</dbReference>
<dbReference type="Proteomes" id="UP000027318">
    <property type="component" value="Unassembled WGS sequence"/>
</dbReference>
<reference evidence="1 2" key="1">
    <citation type="journal article" date="2005" name="Int. J. Syst. Evol. Microbiol.">
        <title>Nitrincola lacisaponensis gen. nov., sp. nov., a novel alkaliphilic bacterium isolated from an alkaline, saline lake.</title>
        <authorList>
            <person name="Dimitriu P.A."/>
            <person name="Shukla S.K."/>
            <person name="Conradt J."/>
            <person name="Marquez M.C."/>
            <person name="Ventosa A."/>
            <person name="Maglia A."/>
            <person name="Peyton B.M."/>
            <person name="Pinkart H.C."/>
            <person name="Mormile M.R."/>
        </authorList>
    </citation>
    <scope>NUCLEOTIDE SEQUENCE [LARGE SCALE GENOMIC DNA]</scope>
    <source>
        <strain evidence="1 2">4CA</strain>
    </source>
</reference>
<name>A0A063Y257_9GAMM</name>
<proteinExistence type="predicted"/>
<protein>
    <submittedName>
        <fullName evidence="1">Putative nitrogen regulatory protein P-II</fullName>
    </submittedName>
</protein>
<dbReference type="PATRIC" id="fig|267850.7.peg.969"/>
<dbReference type="Pfam" id="PF00543">
    <property type="entry name" value="P-II"/>
    <property type="match status" value="1"/>
</dbReference>
<dbReference type="SMART" id="SM00938">
    <property type="entry name" value="P-II"/>
    <property type="match status" value="1"/>
</dbReference>
<dbReference type="InterPro" id="IPR011322">
    <property type="entry name" value="N-reg_PII-like_a/b"/>
</dbReference>
<dbReference type="SUPFAM" id="SSF54913">
    <property type="entry name" value="GlnB-like"/>
    <property type="match status" value="1"/>
</dbReference>
<organism evidence="1 2">
    <name type="scientific">Nitrincola lacisaponensis</name>
    <dbReference type="NCBI Taxonomy" id="267850"/>
    <lineage>
        <taxon>Bacteria</taxon>
        <taxon>Pseudomonadati</taxon>
        <taxon>Pseudomonadota</taxon>
        <taxon>Gammaproteobacteria</taxon>
        <taxon>Oceanospirillales</taxon>
        <taxon>Oceanospirillaceae</taxon>
        <taxon>Nitrincola</taxon>
    </lineage>
</organism>
<sequence length="115" mass="12284">MQFKLIMAFVDADKTDQVMHAARDAGATGATVINNAQGQGLHKVIGILGFEILNPRAVVLILAESRRADAILEAIAKAGQLDESLSTGIAIQIDVDKALGLKEHIETLEKQLPID</sequence>
<dbReference type="InterPro" id="IPR002187">
    <property type="entry name" value="N-reg_PII"/>
</dbReference>
<dbReference type="OrthoDB" id="9793517at2"/>
<dbReference type="GO" id="GO:0030234">
    <property type="term" value="F:enzyme regulator activity"/>
    <property type="evidence" value="ECO:0007669"/>
    <property type="project" value="InterPro"/>
</dbReference>